<dbReference type="InterPro" id="IPR053716">
    <property type="entry name" value="Flag_assembly_chemotaxis_eff"/>
</dbReference>
<keyword evidence="10" id="KW-1006">Bacterial flagellum protein export</keyword>
<dbReference type="Gene3D" id="1.10.287.1700">
    <property type="match status" value="1"/>
</dbReference>
<evidence type="ECO:0000256" key="2">
    <source>
        <dbReference type="ARBA" id="ARBA00010004"/>
    </source>
</evidence>
<keyword evidence="12" id="KW-0966">Cell projection</keyword>
<evidence type="ECO:0000256" key="3">
    <source>
        <dbReference type="ARBA" id="ARBA00020392"/>
    </source>
</evidence>
<keyword evidence="12" id="KW-0969">Cilium</keyword>
<evidence type="ECO:0000256" key="6">
    <source>
        <dbReference type="ARBA" id="ARBA00022500"/>
    </source>
</evidence>
<evidence type="ECO:0000313" key="12">
    <source>
        <dbReference type="EMBL" id="UXH76899.1"/>
    </source>
</evidence>
<organism evidence="12 13">
    <name type="scientific">Roseateles amylovorans</name>
    <dbReference type="NCBI Taxonomy" id="2978473"/>
    <lineage>
        <taxon>Bacteria</taxon>
        <taxon>Pseudomonadati</taxon>
        <taxon>Pseudomonadota</taxon>
        <taxon>Betaproteobacteria</taxon>
        <taxon>Burkholderiales</taxon>
        <taxon>Sphaerotilaceae</taxon>
        <taxon>Roseateles</taxon>
    </lineage>
</organism>
<evidence type="ECO:0000256" key="11">
    <source>
        <dbReference type="SAM" id="MobiDB-lite"/>
    </source>
</evidence>
<name>A0ABY6AWX2_9BURK</name>
<keyword evidence="6" id="KW-0145">Chemotaxis</keyword>
<comment type="subcellular location">
    <subcellularLocation>
        <location evidence="1">Cell membrane</location>
        <topology evidence="1">Peripheral membrane protein</topology>
        <orientation evidence="1">Cytoplasmic side</orientation>
    </subcellularLocation>
</comment>
<dbReference type="EMBL" id="CP104562">
    <property type="protein sequence ID" value="UXH76899.1"/>
    <property type="molecule type" value="Genomic_DNA"/>
</dbReference>
<keyword evidence="8" id="KW-0653">Protein transport</keyword>
<dbReference type="RefSeq" id="WP_261756641.1">
    <property type="nucleotide sequence ID" value="NZ_CP104562.2"/>
</dbReference>
<proteinExistence type="inferred from homology"/>
<dbReference type="Pfam" id="PF02050">
    <property type="entry name" value="FliJ"/>
    <property type="match status" value="1"/>
</dbReference>
<evidence type="ECO:0000256" key="9">
    <source>
        <dbReference type="ARBA" id="ARBA00023136"/>
    </source>
</evidence>
<keyword evidence="5" id="KW-1003">Cell membrane</keyword>
<evidence type="ECO:0000313" key="13">
    <source>
        <dbReference type="Proteomes" id="UP001064933"/>
    </source>
</evidence>
<protein>
    <recommendedName>
        <fullName evidence="3">Flagellar FliJ protein</fullName>
    </recommendedName>
</protein>
<comment type="similarity">
    <text evidence="2">Belongs to the FliJ family.</text>
</comment>
<reference evidence="12" key="1">
    <citation type="submission" date="2022-10" db="EMBL/GenBank/DDBJ databases">
        <title>Characterization and whole genome sequencing of a new Roseateles species, isolated from fresh water.</title>
        <authorList>
            <person name="Guliayeva D.Y."/>
            <person name="Akhremchuk A.E."/>
            <person name="Sikolenko M.A."/>
            <person name="Valentovich L.N."/>
            <person name="Sidarenka A.V."/>
        </authorList>
    </citation>
    <scope>NUCLEOTIDE SEQUENCE</scope>
    <source>
        <strain evidence="12">BIM B-1768</strain>
    </source>
</reference>
<feature type="region of interest" description="Disordered" evidence="11">
    <location>
        <begin position="1"/>
        <end position="27"/>
    </location>
</feature>
<keyword evidence="7" id="KW-1005">Bacterial flagellum biogenesis</keyword>
<evidence type="ECO:0000256" key="8">
    <source>
        <dbReference type="ARBA" id="ARBA00022927"/>
    </source>
</evidence>
<evidence type="ECO:0000256" key="10">
    <source>
        <dbReference type="ARBA" id="ARBA00023225"/>
    </source>
</evidence>
<evidence type="ECO:0000256" key="1">
    <source>
        <dbReference type="ARBA" id="ARBA00004413"/>
    </source>
</evidence>
<keyword evidence="4" id="KW-0813">Transport</keyword>
<gene>
    <name evidence="12" type="ORF">N4261_17945</name>
</gene>
<keyword evidence="9" id="KW-0472">Membrane</keyword>
<sequence>MSTTKGPKDVHGYGGSGGSGGSGASLRQPLGRLVELQQLQLDRRQAQLVAQQQLCQRVQGTVDRLEALGAHATLSGTQLPGLAQNSAAYKQAILAWADQQRQELVRRQAELAQARAETLAAARRQESLRLVLDRAEAGARREAQRQEQKRQDEIASRCTGLPGLWNARVASTSVASSAGASTSGAAAASASASAAAGSPVTRSAEATPVSVTGFKPQPVWVALVQGSLIDTLGGARHGD</sequence>
<keyword evidence="13" id="KW-1185">Reference proteome</keyword>
<feature type="compositionally biased region" description="Basic and acidic residues" evidence="11">
    <location>
        <begin position="1"/>
        <end position="11"/>
    </location>
</feature>
<dbReference type="InterPro" id="IPR012823">
    <property type="entry name" value="Flagell_FliJ"/>
</dbReference>
<evidence type="ECO:0000256" key="5">
    <source>
        <dbReference type="ARBA" id="ARBA00022475"/>
    </source>
</evidence>
<dbReference type="Proteomes" id="UP001064933">
    <property type="component" value="Chromosome"/>
</dbReference>
<evidence type="ECO:0000256" key="7">
    <source>
        <dbReference type="ARBA" id="ARBA00022795"/>
    </source>
</evidence>
<feature type="compositionally biased region" description="Gly residues" evidence="11">
    <location>
        <begin position="12"/>
        <end position="23"/>
    </location>
</feature>
<keyword evidence="12" id="KW-0282">Flagellum</keyword>
<accession>A0ABY6AWX2</accession>
<evidence type="ECO:0000256" key="4">
    <source>
        <dbReference type="ARBA" id="ARBA00022448"/>
    </source>
</evidence>